<evidence type="ECO:0000256" key="4">
    <source>
        <dbReference type="ARBA" id="ARBA00022475"/>
    </source>
</evidence>
<dbReference type="GO" id="GO:0005886">
    <property type="term" value="C:plasma membrane"/>
    <property type="evidence" value="ECO:0007669"/>
    <property type="project" value="UniProtKB-SubCell"/>
</dbReference>
<dbReference type="PANTHER" id="PTHR43790:SF9">
    <property type="entry name" value="GALACTOFURANOSE TRANSPORTER ATP-BINDING PROTEIN YTFR"/>
    <property type="match status" value="1"/>
</dbReference>
<keyword evidence="10" id="KW-0472">Membrane</keyword>
<dbReference type="EMBL" id="JACIDS010000006">
    <property type="protein sequence ID" value="MBB3933385.1"/>
    <property type="molecule type" value="Genomic_DNA"/>
</dbReference>
<evidence type="ECO:0000256" key="8">
    <source>
        <dbReference type="ARBA" id="ARBA00022840"/>
    </source>
</evidence>
<dbReference type="InterPro" id="IPR003439">
    <property type="entry name" value="ABC_transporter-like_ATP-bd"/>
</dbReference>
<dbReference type="GO" id="GO:0016887">
    <property type="term" value="F:ATP hydrolysis activity"/>
    <property type="evidence" value="ECO:0007669"/>
    <property type="project" value="InterPro"/>
</dbReference>
<keyword evidence="4" id="KW-1003">Cell membrane</keyword>
<dbReference type="CDD" id="cd03216">
    <property type="entry name" value="ABC_Carb_Monos_I"/>
    <property type="match status" value="1"/>
</dbReference>
<dbReference type="InterPro" id="IPR017871">
    <property type="entry name" value="ABC_transporter-like_CS"/>
</dbReference>
<feature type="domain" description="ABC transporter" evidence="11">
    <location>
        <begin position="261"/>
        <end position="499"/>
    </location>
</feature>
<dbReference type="InterPro" id="IPR050107">
    <property type="entry name" value="ABC_carbohydrate_import_ATPase"/>
</dbReference>
<dbReference type="FunFam" id="3.40.50.300:FF:000127">
    <property type="entry name" value="Ribose import ATP-binding protein RbsA"/>
    <property type="match status" value="1"/>
</dbReference>
<keyword evidence="7" id="KW-0547">Nucleotide-binding</keyword>
<dbReference type="GO" id="GO:0005524">
    <property type="term" value="F:ATP binding"/>
    <property type="evidence" value="ECO:0007669"/>
    <property type="project" value="UniProtKB-KW"/>
</dbReference>
<dbReference type="PROSITE" id="PS00211">
    <property type="entry name" value="ABC_TRANSPORTER_1"/>
    <property type="match status" value="1"/>
</dbReference>
<evidence type="ECO:0000256" key="3">
    <source>
        <dbReference type="ARBA" id="ARBA00022448"/>
    </source>
</evidence>
<keyword evidence="3" id="KW-0813">Transport</keyword>
<feature type="domain" description="ABC transporter" evidence="11">
    <location>
        <begin position="11"/>
        <end position="247"/>
    </location>
</feature>
<dbReference type="Pfam" id="PF00005">
    <property type="entry name" value="ABC_tran"/>
    <property type="match status" value="2"/>
</dbReference>
<dbReference type="InterPro" id="IPR027417">
    <property type="entry name" value="P-loop_NTPase"/>
</dbReference>
<keyword evidence="5" id="KW-0762">Sugar transport</keyword>
<accession>A0A840AY27</accession>
<keyword evidence="6" id="KW-0677">Repeat</keyword>
<reference evidence="12 13" key="1">
    <citation type="submission" date="2020-08" db="EMBL/GenBank/DDBJ databases">
        <title>Genomic Encyclopedia of Type Strains, Phase IV (KMG-IV): sequencing the most valuable type-strain genomes for metagenomic binning, comparative biology and taxonomic classification.</title>
        <authorList>
            <person name="Goeker M."/>
        </authorList>
    </citation>
    <scope>NUCLEOTIDE SEQUENCE [LARGE SCALE GENOMIC DNA]</scope>
    <source>
        <strain evidence="12 13">DSM 25966</strain>
    </source>
</reference>
<dbReference type="RefSeq" id="WP_183401043.1">
    <property type="nucleotide sequence ID" value="NZ_JACIDS010000006.1"/>
</dbReference>
<dbReference type="Proteomes" id="UP000553963">
    <property type="component" value="Unassembled WGS sequence"/>
</dbReference>
<evidence type="ECO:0000256" key="6">
    <source>
        <dbReference type="ARBA" id="ARBA00022737"/>
    </source>
</evidence>
<evidence type="ECO:0000256" key="1">
    <source>
        <dbReference type="ARBA" id="ARBA00004202"/>
    </source>
</evidence>
<dbReference type="AlphaFoldDB" id="A0A840AY27"/>
<sequence length="503" mass="54912">MGQPAATQPVLQLEGVSKSFGGVKALHDMHFDLRKGEVHALVGGNGAGKSTLMKILNGVYQRDSGTIRINGQVANIQTPNDAMANGVRMVFQELSLIPTLTVMENVFLNHEEVNWRFLLDKKAMVRRTRELLEELGIDLDPNQKVSTLSVGYCQLVEIAKSLSVQASILIMDEPTASLTAAETTLLFNIIELLKAKGVSIIYISHRMKEIFEIADRITVLKDGRWVLTEKTADLDLGRVIDGMIGKAVEKAFEWKDRAKPVIDEPILEVRGLSQDDMVRDVSFDLKKGEVLGIAGLMGSGRTELLEALFGLRRISAGSIRVRGKDTSISGISDALANKIALVPEDRRRSGLILIHSVRDNAALPVLSRLSRLGVLDKPRISGMVTANIRDLAIKAGSASRLVSLLSGGNQQKVVIAKWLNTAPDILLLDEPTAGVDVGSKGEIIDFIRSFTATGKSVILVSSEIAELLAVSDRILVLNEGRITRELMREAISTEEEIQFAIQK</sequence>
<dbReference type="PROSITE" id="PS50893">
    <property type="entry name" value="ABC_TRANSPORTER_2"/>
    <property type="match status" value="2"/>
</dbReference>
<dbReference type="SMART" id="SM00382">
    <property type="entry name" value="AAA"/>
    <property type="match status" value="2"/>
</dbReference>
<dbReference type="Gene3D" id="3.40.50.300">
    <property type="entry name" value="P-loop containing nucleotide triphosphate hydrolases"/>
    <property type="match status" value="2"/>
</dbReference>
<comment type="subcellular location">
    <subcellularLocation>
        <location evidence="1">Cell membrane</location>
        <topology evidence="1">Peripheral membrane protein</topology>
    </subcellularLocation>
</comment>
<keyword evidence="13" id="KW-1185">Reference proteome</keyword>
<evidence type="ECO:0000313" key="12">
    <source>
        <dbReference type="EMBL" id="MBB3933385.1"/>
    </source>
</evidence>
<dbReference type="CDD" id="cd03215">
    <property type="entry name" value="ABC_Carb_Monos_II"/>
    <property type="match status" value="1"/>
</dbReference>
<dbReference type="InterPro" id="IPR003593">
    <property type="entry name" value="AAA+_ATPase"/>
</dbReference>
<proteinExistence type="inferred from homology"/>
<protein>
    <submittedName>
        <fullName evidence="12">Ribose transport system ATP-binding protein</fullName>
    </submittedName>
</protein>
<evidence type="ECO:0000256" key="2">
    <source>
        <dbReference type="ARBA" id="ARBA00005417"/>
    </source>
</evidence>
<comment type="caution">
    <text evidence="12">The sequence shown here is derived from an EMBL/GenBank/DDBJ whole genome shotgun (WGS) entry which is preliminary data.</text>
</comment>
<keyword evidence="9" id="KW-1278">Translocase</keyword>
<evidence type="ECO:0000256" key="9">
    <source>
        <dbReference type="ARBA" id="ARBA00022967"/>
    </source>
</evidence>
<name>A0A840AY27_9HYPH</name>
<comment type="similarity">
    <text evidence="2">Belongs to the ABC transporter superfamily.</text>
</comment>
<evidence type="ECO:0000256" key="10">
    <source>
        <dbReference type="ARBA" id="ARBA00023136"/>
    </source>
</evidence>
<gene>
    <name evidence="12" type="ORF">GGR25_004458</name>
</gene>
<dbReference type="SUPFAM" id="SSF52540">
    <property type="entry name" value="P-loop containing nucleoside triphosphate hydrolases"/>
    <property type="match status" value="2"/>
</dbReference>
<evidence type="ECO:0000259" key="11">
    <source>
        <dbReference type="PROSITE" id="PS50893"/>
    </source>
</evidence>
<evidence type="ECO:0000256" key="5">
    <source>
        <dbReference type="ARBA" id="ARBA00022597"/>
    </source>
</evidence>
<keyword evidence="8 12" id="KW-0067">ATP-binding</keyword>
<evidence type="ECO:0000256" key="7">
    <source>
        <dbReference type="ARBA" id="ARBA00022741"/>
    </source>
</evidence>
<evidence type="ECO:0000313" key="13">
    <source>
        <dbReference type="Proteomes" id="UP000553963"/>
    </source>
</evidence>
<organism evidence="12 13">
    <name type="scientific">Kaistia hirudinis</name>
    <dbReference type="NCBI Taxonomy" id="1293440"/>
    <lineage>
        <taxon>Bacteria</taxon>
        <taxon>Pseudomonadati</taxon>
        <taxon>Pseudomonadota</taxon>
        <taxon>Alphaproteobacteria</taxon>
        <taxon>Hyphomicrobiales</taxon>
        <taxon>Kaistiaceae</taxon>
        <taxon>Kaistia</taxon>
    </lineage>
</organism>
<dbReference type="PANTHER" id="PTHR43790">
    <property type="entry name" value="CARBOHYDRATE TRANSPORT ATP-BINDING PROTEIN MG119-RELATED"/>
    <property type="match status" value="1"/>
</dbReference>